<feature type="compositionally biased region" description="Low complexity" evidence="1">
    <location>
        <begin position="69"/>
        <end position="85"/>
    </location>
</feature>
<sequence>MTADSRDRPGTLGNESPADVAEEQFRARLRTPDANSPAGGGSAPETVPADAPAPPRTETEGGPEDAATPAAPDKGQPGPAPGDADMPPRRPAYRSESGFGQSLD</sequence>
<keyword evidence="3" id="KW-1185">Reference proteome</keyword>
<reference evidence="3" key="1">
    <citation type="journal article" date="2019" name="Int. J. Syst. Evol. Microbiol.">
        <title>The Global Catalogue of Microorganisms (GCM) 10K type strain sequencing project: providing services to taxonomists for standard genome sequencing and annotation.</title>
        <authorList>
            <consortium name="The Broad Institute Genomics Platform"/>
            <consortium name="The Broad Institute Genome Sequencing Center for Infectious Disease"/>
            <person name="Wu L."/>
            <person name="Ma J."/>
        </authorList>
    </citation>
    <scope>NUCLEOTIDE SEQUENCE [LARGE SCALE GENOMIC DNA]</scope>
    <source>
        <strain evidence="3">CGMCC 1.16275</strain>
    </source>
</reference>
<organism evidence="2 3">
    <name type="scientific">Rhodocista pekingensis</name>
    <dbReference type="NCBI Taxonomy" id="201185"/>
    <lineage>
        <taxon>Bacteria</taxon>
        <taxon>Pseudomonadati</taxon>
        <taxon>Pseudomonadota</taxon>
        <taxon>Alphaproteobacteria</taxon>
        <taxon>Rhodospirillales</taxon>
        <taxon>Azospirillaceae</taxon>
        <taxon>Rhodocista</taxon>
    </lineage>
</organism>
<evidence type="ECO:0000256" key="1">
    <source>
        <dbReference type="SAM" id="MobiDB-lite"/>
    </source>
</evidence>
<protein>
    <submittedName>
        <fullName evidence="2">Uncharacterized protein</fullName>
    </submittedName>
</protein>
<evidence type="ECO:0000313" key="3">
    <source>
        <dbReference type="Proteomes" id="UP001596456"/>
    </source>
</evidence>
<gene>
    <name evidence="2" type="ORF">ACFQPS_00145</name>
</gene>
<name>A0ABW2KNR2_9PROT</name>
<feature type="region of interest" description="Disordered" evidence="1">
    <location>
        <begin position="1"/>
        <end position="104"/>
    </location>
</feature>
<dbReference type="EMBL" id="JBHTCM010000003">
    <property type="protein sequence ID" value="MFC7331557.1"/>
    <property type="molecule type" value="Genomic_DNA"/>
</dbReference>
<proteinExistence type="predicted"/>
<comment type="caution">
    <text evidence="2">The sequence shown here is derived from an EMBL/GenBank/DDBJ whole genome shotgun (WGS) entry which is preliminary data.</text>
</comment>
<evidence type="ECO:0000313" key="2">
    <source>
        <dbReference type="EMBL" id="MFC7331557.1"/>
    </source>
</evidence>
<dbReference type="Proteomes" id="UP001596456">
    <property type="component" value="Unassembled WGS sequence"/>
</dbReference>
<dbReference type="RefSeq" id="WP_377355406.1">
    <property type="nucleotide sequence ID" value="NZ_JBHTCM010000003.1"/>
</dbReference>
<accession>A0ABW2KNR2</accession>